<dbReference type="GO" id="GO:0005634">
    <property type="term" value="C:nucleus"/>
    <property type="evidence" value="ECO:0007669"/>
    <property type="project" value="TreeGrafter"/>
</dbReference>
<evidence type="ECO:0000256" key="1">
    <source>
        <dbReference type="ARBA" id="ARBA00005430"/>
    </source>
</evidence>
<dbReference type="Gene3D" id="1.10.220.150">
    <property type="entry name" value="Arf GTPase activating protein"/>
    <property type="match status" value="1"/>
</dbReference>
<dbReference type="Ensembl" id="ENSCCRT00015066536.1">
    <property type="protein sequence ID" value="ENSCCRP00015064413.1"/>
    <property type="gene ID" value="ENSCCRG00015026214.1"/>
</dbReference>
<protein>
    <submittedName>
        <fullName evidence="13">ArfGAP with GTPase domain, ankyrin repeat and PH domain 2</fullName>
    </submittedName>
</protein>
<keyword evidence="3" id="KW-0479">Metal-binding</keyword>
<dbReference type="CDD" id="cd08854">
    <property type="entry name" value="ArfGap_AGAP1"/>
    <property type="match status" value="1"/>
</dbReference>
<dbReference type="FunFam" id="3.40.50.300:FF:000545">
    <property type="entry name" value="arf-GAP with GTPase, ANK repeat and PH domain-containing protein 2"/>
    <property type="match status" value="1"/>
</dbReference>
<dbReference type="GO" id="GO:0003924">
    <property type="term" value="F:GTPase activity"/>
    <property type="evidence" value="ECO:0007669"/>
    <property type="project" value="InterPro"/>
</dbReference>
<dbReference type="Proteomes" id="UP000694700">
    <property type="component" value="Unplaced"/>
</dbReference>
<dbReference type="PANTHER" id="PTHR45819">
    <property type="entry name" value="CENTAURIN-GAMMA-1A"/>
    <property type="match status" value="1"/>
</dbReference>
<dbReference type="SMART" id="SM00173">
    <property type="entry name" value="RAS"/>
    <property type="match status" value="1"/>
</dbReference>
<dbReference type="InterPro" id="IPR001849">
    <property type="entry name" value="PH_domain"/>
</dbReference>
<evidence type="ECO:0000256" key="8">
    <source>
        <dbReference type="PROSITE-ProRule" id="PRU00023"/>
    </source>
</evidence>
<dbReference type="SMART" id="SM00248">
    <property type="entry name" value="ANK"/>
    <property type="match status" value="2"/>
</dbReference>
<evidence type="ECO:0000259" key="12">
    <source>
        <dbReference type="PROSITE" id="PS50115"/>
    </source>
</evidence>
<feature type="compositionally biased region" description="Polar residues" evidence="10">
    <location>
        <begin position="715"/>
        <end position="737"/>
    </location>
</feature>
<dbReference type="InterPro" id="IPR002110">
    <property type="entry name" value="Ankyrin_rpt"/>
</dbReference>
<evidence type="ECO:0000256" key="3">
    <source>
        <dbReference type="ARBA" id="ARBA00022723"/>
    </source>
</evidence>
<dbReference type="AlphaFoldDB" id="A0A8C1WAG0"/>
<accession>A0A8C1WAG0</accession>
<dbReference type="InterPro" id="IPR027417">
    <property type="entry name" value="P-loop_NTPase"/>
</dbReference>
<reference evidence="13" key="1">
    <citation type="submission" date="2025-08" db="UniProtKB">
        <authorList>
            <consortium name="Ensembl"/>
        </authorList>
    </citation>
    <scope>IDENTIFICATION</scope>
</reference>
<dbReference type="InterPro" id="IPR051282">
    <property type="entry name" value="Arf-GAP_GTPase_ANK_PH"/>
</dbReference>
<dbReference type="InterPro" id="IPR001164">
    <property type="entry name" value="ArfGAP_dom"/>
</dbReference>
<dbReference type="InterPro" id="IPR038508">
    <property type="entry name" value="ArfGAP_dom_sf"/>
</dbReference>
<dbReference type="SUPFAM" id="SSF50729">
    <property type="entry name" value="PH domain-like"/>
    <property type="match status" value="1"/>
</dbReference>
<dbReference type="FunFam" id="1.10.220.150:FF:000001">
    <property type="entry name" value="Arf-GAP with GTPase, ANK repeat and PH domain-containing protein 1"/>
    <property type="match status" value="1"/>
</dbReference>
<feature type="region of interest" description="Disordered" evidence="10">
    <location>
        <begin position="712"/>
        <end position="745"/>
    </location>
</feature>
<keyword evidence="5 9" id="KW-0863">Zinc-finger</keyword>
<dbReference type="CDD" id="cd04103">
    <property type="entry name" value="Centaurin_gamma"/>
    <property type="match status" value="1"/>
</dbReference>
<feature type="repeat" description="ANK" evidence="8">
    <location>
        <begin position="655"/>
        <end position="687"/>
    </location>
</feature>
<feature type="domain" description="PH" evidence="11">
    <location>
        <begin position="269"/>
        <end position="472"/>
    </location>
</feature>
<dbReference type="Pfam" id="PF12796">
    <property type="entry name" value="Ank_2"/>
    <property type="match status" value="1"/>
</dbReference>
<dbReference type="InterPro" id="IPR036770">
    <property type="entry name" value="Ankyrin_rpt-contain_sf"/>
</dbReference>
<dbReference type="SMART" id="SM00175">
    <property type="entry name" value="RAB"/>
    <property type="match status" value="1"/>
</dbReference>
<evidence type="ECO:0000313" key="14">
    <source>
        <dbReference type="Proteomes" id="UP000694700"/>
    </source>
</evidence>
<organism evidence="13 14">
    <name type="scientific">Cyprinus carpio</name>
    <name type="common">Common carp</name>
    <dbReference type="NCBI Taxonomy" id="7962"/>
    <lineage>
        <taxon>Eukaryota</taxon>
        <taxon>Metazoa</taxon>
        <taxon>Chordata</taxon>
        <taxon>Craniata</taxon>
        <taxon>Vertebrata</taxon>
        <taxon>Euteleostomi</taxon>
        <taxon>Actinopterygii</taxon>
        <taxon>Neopterygii</taxon>
        <taxon>Teleostei</taxon>
        <taxon>Ostariophysi</taxon>
        <taxon>Cypriniformes</taxon>
        <taxon>Cyprinidae</taxon>
        <taxon>Cyprininae</taxon>
        <taxon>Cyprinus</taxon>
    </lineage>
</organism>
<dbReference type="Gene3D" id="3.40.50.300">
    <property type="entry name" value="P-loop containing nucleotide triphosphate hydrolases"/>
    <property type="match status" value="1"/>
</dbReference>
<dbReference type="InterPro" id="IPR037278">
    <property type="entry name" value="ARFGAP/RecO"/>
</dbReference>
<dbReference type="GO" id="GO:0008270">
    <property type="term" value="F:zinc ion binding"/>
    <property type="evidence" value="ECO:0007669"/>
    <property type="project" value="UniProtKB-KW"/>
</dbReference>
<dbReference type="Pfam" id="PF01412">
    <property type="entry name" value="ArfGap"/>
    <property type="match status" value="1"/>
</dbReference>
<dbReference type="SMART" id="SM00174">
    <property type="entry name" value="RHO"/>
    <property type="match status" value="1"/>
</dbReference>
<dbReference type="PROSITE" id="PS50003">
    <property type="entry name" value="PH_DOMAIN"/>
    <property type="match status" value="1"/>
</dbReference>
<proteinExistence type="inferred from homology"/>
<keyword evidence="6" id="KW-0862">Zinc</keyword>
<dbReference type="FunFam" id="1.25.40.20:FF:000298">
    <property type="entry name" value="ArfGAP with GTPase domain, ankyrin repeat and PH domain 2"/>
    <property type="match status" value="1"/>
</dbReference>
<dbReference type="PANTHER" id="PTHR45819:SF3">
    <property type="entry name" value="ARF-GAP WITH GTPASE, ANK REPEAT AND PH DOMAIN-CONTAINING PROTEIN 2"/>
    <property type="match status" value="1"/>
</dbReference>
<evidence type="ECO:0000256" key="7">
    <source>
        <dbReference type="ARBA" id="ARBA00023043"/>
    </source>
</evidence>
<evidence type="ECO:0000256" key="2">
    <source>
        <dbReference type="ARBA" id="ARBA00022468"/>
    </source>
</evidence>
<dbReference type="GO" id="GO:0005096">
    <property type="term" value="F:GTPase activator activity"/>
    <property type="evidence" value="ECO:0007669"/>
    <property type="project" value="UniProtKB-KW"/>
</dbReference>
<dbReference type="PRINTS" id="PR00405">
    <property type="entry name" value="REVINTRACTNG"/>
</dbReference>
<dbReference type="InterPro" id="IPR011993">
    <property type="entry name" value="PH-like_dom_sf"/>
</dbReference>
<feature type="domain" description="Arf-GAP" evidence="12">
    <location>
        <begin position="492"/>
        <end position="615"/>
    </location>
</feature>
<feature type="region of interest" description="Disordered" evidence="10">
    <location>
        <begin position="201"/>
        <end position="261"/>
    </location>
</feature>
<feature type="region of interest" description="Disordered" evidence="10">
    <location>
        <begin position="396"/>
        <end position="432"/>
    </location>
</feature>
<comment type="similarity">
    <text evidence="1">Belongs to the centaurin gamma-like family.</text>
</comment>
<dbReference type="SUPFAM" id="SSF48403">
    <property type="entry name" value="Ankyrin repeat"/>
    <property type="match status" value="1"/>
</dbReference>
<dbReference type="SMART" id="SM00233">
    <property type="entry name" value="PH"/>
    <property type="match status" value="1"/>
</dbReference>
<keyword evidence="2" id="KW-0343">GTPase activation</keyword>
<dbReference type="PROSITE" id="PS50115">
    <property type="entry name" value="ARFGAP"/>
    <property type="match status" value="1"/>
</dbReference>
<dbReference type="Gene3D" id="1.25.40.20">
    <property type="entry name" value="Ankyrin repeat-containing domain"/>
    <property type="match status" value="1"/>
</dbReference>
<sequence length="745" mass="81200">MLTFHFSASCANSQEWTLTRAIPELRLGVLGSLRSGKSALVNRFITGSYLPLESHEGGRYKKEVLVEGQSHLLLIREESGPPSAQICNWLDGVILVFSLENEASFQDVYKNYSELSAHRNIAEIPIIAVGTQDKISSTNARVIEDKRVQQLCIDVRRCTYFETCATYGLNVDRVFNEMTQKIVAAKKQAILLASCKSLPNSPSHSGASTPLSGPGQASNGGQSSDYPSSLPSTPVISHKDIRGGASGDGGSQRNLPRRRTSLFGVSSLSSIQRGTLWKRSERSLNKEWKKKYVTLSNNGMLTYHSNINFMQNAQGKEMDLLRVTVKVPGKRLHRAATPGGPSSGPTLIPVPGVNGLSKDKQSSEGGNGYKSGAGNVLKLLFLCVILIDLSIEGATSPPLGKDHIPSSPMTDRKKKKRNRSINLKGDAAAGQAEEEESSDFIIISSTGQSWHFEAQSQEDRDTWVQAIESQILASLQSCESRNKARRNSQSEAVALQAIRNAKGNDLCVDCGAPNPTWASLNLGALICIECSGIHRNLGTHLSRVRSLDLDDWPSELTKVLAAIGNHMANSIWETCTQGCQKLTPEATREQRESWIRAKYEQRAFVSPLPAHCSEDTMSTWLLKAVIDRDLPTLLLLLAHSTKEVINIPPEGAAQQHHSALHASCQLGDVVMTQLLVWYGSDVKSKDPQGRTALTLARQAGSKECAEILLQHGCPNETSPTSPTPVLSRKSSITSIGRVNSRRRVS</sequence>
<evidence type="ECO:0000256" key="9">
    <source>
        <dbReference type="PROSITE-ProRule" id="PRU00288"/>
    </source>
</evidence>
<evidence type="ECO:0000256" key="10">
    <source>
        <dbReference type="SAM" id="MobiDB-lite"/>
    </source>
</evidence>
<evidence type="ECO:0000313" key="13">
    <source>
        <dbReference type="Ensembl" id="ENSCCRP00015064413.1"/>
    </source>
</evidence>
<dbReference type="InterPro" id="IPR001806">
    <property type="entry name" value="Small_GTPase"/>
</dbReference>
<keyword evidence="7 8" id="KW-0040">ANK repeat</keyword>
<dbReference type="PROSITE" id="PS51419">
    <property type="entry name" value="RAB"/>
    <property type="match status" value="1"/>
</dbReference>
<evidence type="ECO:0000256" key="4">
    <source>
        <dbReference type="ARBA" id="ARBA00022741"/>
    </source>
</evidence>
<dbReference type="GO" id="GO:0005525">
    <property type="term" value="F:GTP binding"/>
    <property type="evidence" value="ECO:0007669"/>
    <property type="project" value="InterPro"/>
</dbReference>
<dbReference type="GO" id="GO:0043524">
    <property type="term" value="P:negative regulation of neuron apoptotic process"/>
    <property type="evidence" value="ECO:0007669"/>
    <property type="project" value="TreeGrafter"/>
</dbReference>
<name>A0A8C1WAG0_CYPCA</name>
<dbReference type="PROSITE" id="PS51421">
    <property type="entry name" value="RAS"/>
    <property type="match status" value="1"/>
</dbReference>
<dbReference type="SUPFAM" id="SSF52540">
    <property type="entry name" value="P-loop containing nucleoside triphosphate hydrolases"/>
    <property type="match status" value="1"/>
</dbReference>
<feature type="region of interest" description="Disordered" evidence="10">
    <location>
        <begin position="333"/>
        <end position="368"/>
    </location>
</feature>
<keyword evidence="4" id="KW-0547">Nucleotide-binding</keyword>
<feature type="compositionally biased region" description="Polar residues" evidence="10">
    <location>
        <begin position="201"/>
        <end position="235"/>
    </location>
</feature>
<evidence type="ECO:0000259" key="11">
    <source>
        <dbReference type="PROSITE" id="PS50003"/>
    </source>
</evidence>
<dbReference type="Pfam" id="PF00071">
    <property type="entry name" value="Ras"/>
    <property type="match status" value="1"/>
</dbReference>
<evidence type="ECO:0000256" key="6">
    <source>
        <dbReference type="ARBA" id="ARBA00022833"/>
    </source>
</evidence>
<evidence type="ECO:0000256" key="5">
    <source>
        <dbReference type="ARBA" id="ARBA00022771"/>
    </source>
</evidence>
<dbReference type="Gene3D" id="2.30.29.30">
    <property type="entry name" value="Pleckstrin-homology domain (PH domain)/Phosphotyrosine-binding domain (PTB)"/>
    <property type="match status" value="2"/>
</dbReference>
<dbReference type="SUPFAM" id="SSF57863">
    <property type="entry name" value="ArfGap/RecO-like zinc finger"/>
    <property type="match status" value="1"/>
</dbReference>
<dbReference type="PROSITE" id="PS50088">
    <property type="entry name" value="ANK_REPEAT"/>
    <property type="match status" value="1"/>
</dbReference>
<dbReference type="SMART" id="SM00105">
    <property type="entry name" value="ArfGap"/>
    <property type="match status" value="1"/>
</dbReference>